<evidence type="ECO:0000256" key="6">
    <source>
        <dbReference type="ARBA" id="ARBA00022763"/>
    </source>
</evidence>
<dbReference type="InterPro" id="IPR006085">
    <property type="entry name" value="XPG_DNA_repair_N"/>
</dbReference>
<feature type="compositionally biased region" description="Acidic residues" evidence="17">
    <location>
        <begin position="344"/>
        <end position="353"/>
    </location>
</feature>
<evidence type="ECO:0000259" key="19">
    <source>
        <dbReference type="SMART" id="SM00485"/>
    </source>
</evidence>
<dbReference type="GO" id="GO:0005739">
    <property type="term" value="C:mitochondrion"/>
    <property type="evidence" value="ECO:0007669"/>
    <property type="project" value="UniProtKB-SubCell"/>
</dbReference>
<keyword evidence="11 16" id="KW-0234">DNA repair</keyword>
<dbReference type="PRINTS" id="PR00853">
    <property type="entry name" value="XPGRADSUPER"/>
</dbReference>
<keyword evidence="4 16" id="KW-0479">Metal-binding</keyword>
<organism evidence="20 21">
    <name type="scientific">Triparma columacea</name>
    <dbReference type="NCBI Taxonomy" id="722753"/>
    <lineage>
        <taxon>Eukaryota</taxon>
        <taxon>Sar</taxon>
        <taxon>Stramenopiles</taxon>
        <taxon>Ochrophyta</taxon>
        <taxon>Bolidophyceae</taxon>
        <taxon>Parmales</taxon>
        <taxon>Triparmaceae</taxon>
        <taxon>Triparma</taxon>
    </lineage>
</organism>
<comment type="similarity">
    <text evidence="14 16">Belongs to the XPG/RAD2 endonuclease family. FEN1 subfamily.</text>
</comment>
<dbReference type="SUPFAM" id="SSF88723">
    <property type="entry name" value="PIN domain-like"/>
    <property type="match status" value="1"/>
</dbReference>
<dbReference type="SMART" id="SM00484">
    <property type="entry name" value="XPGI"/>
    <property type="match status" value="1"/>
</dbReference>
<dbReference type="SMART" id="SM00485">
    <property type="entry name" value="XPGN"/>
    <property type="match status" value="1"/>
</dbReference>
<dbReference type="GO" id="GO:0006284">
    <property type="term" value="P:base-excision repair"/>
    <property type="evidence" value="ECO:0007669"/>
    <property type="project" value="UniProtKB-UniRule"/>
</dbReference>
<dbReference type="FunFam" id="1.10.150.20:FF:000009">
    <property type="entry name" value="Flap endonuclease 1"/>
    <property type="match status" value="1"/>
</dbReference>
<accession>A0A9W7FXQ9</accession>
<feature type="compositionally biased region" description="Low complexity" evidence="17">
    <location>
        <begin position="315"/>
        <end position="342"/>
    </location>
</feature>
<evidence type="ECO:0000256" key="2">
    <source>
        <dbReference type="ARBA" id="ARBA00022705"/>
    </source>
</evidence>
<comment type="subcellular location">
    <subcellularLocation>
        <location evidence="16">Nucleus</location>
        <location evidence="16">Nucleolus</location>
    </subcellularLocation>
    <subcellularLocation>
        <location evidence="16">Nucleus</location>
        <location evidence="16">Nucleoplasm</location>
    </subcellularLocation>
    <subcellularLocation>
        <location evidence="16">Mitochondrion</location>
    </subcellularLocation>
    <text evidence="16">Resides mostly in the nucleoli and relocalizes to the nucleoplasm upon DNA damage.</text>
</comment>
<dbReference type="GO" id="GO:0005730">
    <property type="term" value="C:nucleolus"/>
    <property type="evidence" value="ECO:0007669"/>
    <property type="project" value="UniProtKB-SubCell"/>
</dbReference>
<evidence type="ECO:0000256" key="14">
    <source>
        <dbReference type="ARBA" id="ARBA00034726"/>
    </source>
</evidence>
<gene>
    <name evidence="20" type="ORF">TrCOL_g2801</name>
</gene>
<keyword evidence="8 16" id="KW-0269">Exonuclease</keyword>
<feature type="region of interest" description="Disordered" evidence="17">
    <location>
        <begin position="285"/>
        <end position="354"/>
    </location>
</feature>
<reference evidence="21" key="1">
    <citation type="journal article" date="2023" name="Commun. Biol.">
        <title>Genome analysis of Parmales, the sister group of diatoms, reveals the evolutionary specialization of diatoms from phago-mixotrophs to photoautotrophs.</title>
        <authorList>
            <person name="Ban H."/>
            <person name="Sato S."/>
            <person name="Yoshikawa S."/>
            <person name="Yamada K."/>
            <person name="Nakamura Y."/>
            <person name="Ichinomiya M."/>
            <person name="Sato N."/>
            <person name="Blanc-Mathieu R."/>
            <person name="Endo H."/>
            <person name="Kuwata A."/>
            <person name="Ogata H."/>
        </authorList>
    </citation>
    <scope>NUCLEOTIDE SEQUENCE [LARGE SCALE GENOMIC DNA]</scope>
</reference>
<evidence type="ECO:0000256" key="12">
    <source>
        <dbReference type="ARBA" id="ARBA00023242"/>
    </source>
</evidence>
<dbReference type="EMBL" id="BRYA01000548">
    <property type="protein sequence ID" value="GMI22454.1"/>
    <property type="molecule type" value="Genomic_DNA"/>
</dbReference>
<dbReference type="SMART" id="SM00279">
    <property type="entry name" value="HhH2"/>
    <property type="match status" value="1"/>
</dbReference>
<dbReference type="GO" id="GO:0017108">
    <property type="term" value="F:5'-flap endonuclease activity"/>
    <property type="evidence" value="ECO:0007669"/>
    <property type="project" value="UniProtKB-UniRule"/>
</dbReference>
<dbReference type="CDD" id="cd09867">
    <property type="entry name" value="PIN_FEN1"/>
    <property type="match status" value="1"/>
</dbReference>
<evidence type="ECO:0000256" key="13">
    <source>
        <dbReference type="ARBA" id="ARBA00029382"/>
    </source>
</evidence>
<evidence type="ECO:0000313" key="21">
    <source>
        <dbReference type="Proteomes" id="UP001165065"/>
    </source>
</evidence>
<proteinExistence type="inferred from homology"/>
<dbReference type="GO" id="GO:0005654">
    <property type="term" value="C:nucleoplasm"/>
    <property type="evidence" value="ECO:0007669"/>
    <property type="project" value="UniProtKB-SubCell"/>
</dbReference>
<keyword evidence="2 16" id="KW-0235">DNA replication</keyword>
<feature type="compositionally biased region" description="Low complexity" evidence="17">
    <location>
        <begin position="294"/>
        <end position="308"/>
    </location>
</feature>
<dbReference type="PANTHER" id="PTHR11081:SF9">
    <property type="entry name" value="FLAP ENDONUCLEASE 1"/>
    <property type="match status" value="1"/>
</dbReference>
<dbReference type="Pfam" id="PF00752">
    <property type="entry name" value="XPG_N"/>
    <property type="match status" value="1"/>
</dbReference>
<dbReference type="InterPro" id="IPR019974">
    <property type="entry name" value="XPG_CS"/>
</dbReference>
<keyword evidence="9 16" id="KW-0460">Magnesium</keyword>
<dbReference type="GO" id="GO:0043137">
    <property type="term" value="P:DNA replication, removal of RNA primer"/>
    <property type="evidence" value="ECO:0007669"/>
    <property type="project" value="UniProtKB-UniRule"/>
</dbReference>
<comment type="subunit">
    <text evidence="15">Interacts with PCNA1 and PCNA2. Three molecules of FEN1 bind to one PCNA trimer with each molecule binding to one PCNA monomer. PCNA stimulates the nuclease activity without altering cleavage specificity.</text>
</comment>
<feature type="region of interest" description="Disordered" evidence="17">
    <location>
        <begin position="99"/>
        <end position="138"/>
    </location>
</feature>
<evidence type="ECO:0000256" key="10">
    <source>
        <dbReference type="ARBA" id="ARBA00023128"/>
    </source>
</evidence>
<keyword evidence="10 16" id="KW-0496">Mitochondrion</keyword>
<dbReference type="Pfam" id="PF00867">
    <property type="entry name" value="XPG_I"/>
    <property type="match status" value="1"/>
</dbReference>
<evidence type="ECO:0000256" key="7">
    <source>
        <dbReference type="ARBA" id="ARBA00022801"/>
    </source>
</evidence>
<dbReference type="CDD" id="cd09907">
    <property type="entry name" value="H3TH_FEN1-Euk"/>
    <property type="match status" value="1"/>
</dbReference>
<dbReference type="InterPro" id="IPR008918">
    <property type="entry name" value="HhH2"/>
</dbReference>
<evidence type="ECO:0000256" key="11">
    <source>
        <dbReference type="ARBA" id="ARBA00023204"/>
    </source>
</evidence>
<dbReference type="InterPro" id="IPR006084">
    <property type="entry name" value="XPG/Rad2"/>
</dbReference>
<dbReference type="GO" id="GO:0000287">
    <property type="term" value="F:magnesium ion binding"/>
    <property type="evidence" value="ECO:0007669"/>
    <property type="project" value="UniProtKB-UniRule"/>
</dbReference>
<dbReference type="PROSITE" id="PS00842">
    <property type="entry name" value="XPG_2"/>
    <property type="match status" value="1"/>
</dbReference>
<name>A0A9W7FXQ9_9STRA</name>
<feature type="domain" description="XPG N-terminal" evidence="19">
    <location>
        <begin position="1"/>
        <end position="112"/>
    </location>
</feature>
<dbReference type="InterPro" id="IPR029060">
    <property type="entry name" value="PIN-like_dom_sf"/>
</dbReference>
<dbReference type="PROSITE" id="PS00841">
    <property type="entry name" value="XPG_1"/>
    <property type="match status" value="1"/>
</dbReference>
<dbReference type="InterPro" id="IPR023426">
    <property type="entry name" value="Flap_endonuc"/>
</dbReference>
<keyword evidence="21" id="KW-1185">Reference proteome</keyword>
<evidence type="ECO:0000256" key="17">
    <source>
        <dbReference type="SAM" id="MobiDB-lite"/>
    </source>
</evidence>
<feature type="compositionally biased region" description="Basic and acidic residues" evidence="17">
    <location>
        <begin position="110"/>
        <end position="123"/>
    </location>
</feature>
<dbReference type="EC" id="3.1.-.-" evidence="16"/>
<dbReference type="FunFam" id="3.40.50.1010:FF:000016">
    <property type="entry name" value="Flap endonuclease 1"/>
    <property type="match status" value="1"/>
</dbReference>
<dbReference type="OrthoDB" id="1937206at2759"/>
<evidence type="ECO:0000256" key="9">
    <source>
        <dbReference type="ARBA" id="ARBA00022842"/>
    </source>
</evidence>
<keyword evidence="6 16" id="KW-0227">DNA damage</keyword>
<evidence type="ECO:0000256" key="1">
    <source>
        <dbReference type="ARBA" id="ARBA00022553"/>
    </source>
</evidence>
<protein>
    <recommendedName>
        <fullName evidence="16">Flap endonuclease 1</fullName>
        <shortName evidence="16">FEN-1</shortName>
        <ecNumber evidence="16">3.1.-.-</ecNumber>
    </recommendedName>
    <alternativeName>
        <fullName evidence="16">Flap structure-specific endonuclease 1</fullName>
    </alternativeName>
</protein>
<keyword evidence="3 16" id="KW-0540">Nuclease</keyword>
<feature type="region of interest" description="Disordered" evidence="17">
    <location>
        <begin position="432"/>
        <end position="466"/>
    </location>
</feature>
<keyword evidence="5 16" id="KW-0255">Endonuclease</keyword>
<evidence type="ECO:0000256" key="4">
    <source>
        <dbReference type="ARBA" id="ARBA00022723"/>
    </source>
</evidence>
<feature type="compositionally biased region" description="Basic residues" evidence="17">
    <location>
        <begin position="447"/>
        <end position="466"/>
    </location>
</feature>
<sequence>MGIKQLNKLLSDQAPECMKIAPLTSLNGRKIAIDASMSIYQFLIAVRQGGEGNVHQQLTNEAGETTSHIQGMFNRSVRYLVEGIKPVYVFDGKPPSLKSGELLKRREKRQKAEEELKKAKESGDADAENQQQKRLVRAGTKENDDCKKLLRLMGLPVVEAPCEAEAQCASLCKEGKVYASATEDMDCLTFATPVLLRKMTFANSGKAEIQVLNYAKAIEGLNLTHDEFVDLCILLGCDYCDSIKGIGPVSALKLIREHKNIETILKHLNRDKYDIPANWLRGEKKSKKAKDDTTTTSTTTTETASTAAVDDNEKPAAATTAENTPETANAPAPAPSPASKVASEAEDDEDSDEPPVYVQARRLFNKHECLTGPDVTLKWKEPDGPELTKFLCDEMGFDPKRVASGIDKLRNAFKKNSKPQMRMDSFFGVKKAPNADALAKKREAEKKNKKKGGAKKQKKTGFFSKR</sequence>
<dbReference type="InterPro" id="IPR036279">
    <property type="entry name" value="5-3_exonuclease_C_sf"/>
</dbReference>
<comment type="function">
    <text evidence="13 16">Structure-specific nuclease with 5'-flap endonuclease and 5'-3' exonuclease activities involved in DNA replication and repair. During DNA replication, cleaves the 5'-overhanging flap structure that is generated by displacement synthesis when DNA polymerase encounters the 5'-end of a downstream Okazaki fragment. It enters the flap from the 5'-end and then tracks to cleave the flap base, leaving a nick for ligation. Also involved in the long patch base excision repair (LP-BER) pathway, by cleaving within the apurinic/apyrimidinic (AP) site-terminated flap. Acts as a genome stabilization factor that prevents flaps from equilibrating into structures that lead to duplications and deletions. Also possesses 5'-3' exonuclease activity on nicked or gapped double-stranded DNA, and exhibits RNase H activity. Also involved in replication and repair of rDNA and in repairing mitochondrial DNA.</text>
</comment>
<keyword evidence="7 16" id="KW-0378">Hydrolase</keyword>
<dbReference type="HAMAP" id="MF_00614">
    <property type="entry name" value="Fen"/>
    <property type="match status" value="1"/>
</dbReference>
<comment type="caution">
    <text evidence="20">The sequence shown here is derived from an EMBL/GenBank/DDBJ whole genome shotgun (WGS) entry which is preliminary data.</text>
</comment>
<comment type="cofactor">
    <cofactor evidence="16">
        <name>Mg(2+)</name>
        <dbReference type="ChEBI" id="CHEBI:18420"/>
    </cofactor>
    <text evidence="16">Binds 2 magnesium ions per subunit. They probably participate in the reaction catalyzed by the enzyme. May bind an additional third magnesium ion after substrate binding.</text>
</comment>
<feature type="domain" description="XPG-I" evidence="18">
    <location>
        <begin position="151"/>
        <end position="223"/>
    </location>
</feature>
<dbReference type="PANTHER" id="PTHR11081">
    <property type="entry name" value="FLAP ENDONUCLEASE FAMILY MEMBER"/>
    <property type="match status" value="1"/>
</dbReference>
<dbReference type="Gene3D" id="3.40.50.1010">
    <property type="entry name" value="5'-nuclease"/>
    <property type="match status" value="1"/>
</dbReference>
<dbReference type="GO" id="GO:0003677">
    <property type="term" value="F:DNA binding"/>
    <property type="evidence" value="ECO:0007669"/>
    <property type="project" value="UniProtKB-UniRule"/>
</dbReference>
<evidence type="ECO:0000256" key="16">
    <source>
        <dbReference type="HAMAP-Rule" id="MF_03140"/>
    </source>
</evidence>
<dbReference type="Gene3D" id="1.10.150.20">
    <property type="entry name" value="5' to 3' exonuclease, C-terminal subdomain"/>
    <property type="match status" value="1"/>
</dbReference>
<evidence type="ECO:0000313" key="20">
    <source>
        <dbReference type="EMBL" id="GMI22454.1"/>
    </source>
</evidence>
<keyword evidence="1 16" id="KW-0597">Phosphoprotein</keyword>
<evidence type="ECO:0000256" key="8">
    <source>
        <dbReference type="ARBA" id="ARBA00022839"/>
    </source>
</evidence>
<dbReference type="InterPro" id="IPR006086">
    <property type="entry name" value="XPG-I_dom"/>
</dbReference>
<evidence type="ECO:0000259" key="18">
    <source>
        <dbReference type="SMART" id="SM00484"/>
    </source>
</evidence>
<dbReference type="SUPFAM" id="SSF47807">
    <property type="entry name" value="5' to 3' exonuclease, C-terminal subdomain"/>
    <property type="match status" value="1"/>
</dbReference>
<dbReference type="AlphaFoldDB" id="A0A9W7FXQ9"/>
<dbReference type="GO" id="GO:0008409">
    <property type="term" value="F:5'-3' exonuclease activity"/>
    <property type="evidence" value="ECO:0007669"/>
    <property type="project" value="UniProtKB-UniRule"/>
</dbReference>
<evidence type="ECO:0000256" key="15">
    <source>
        <dbReference type="ARBA" id="ARBA00063178"/>
    </source>
</evidence>
<keyword evidence="12 16" id="KW-0539">Nucleus</keyword>
<dbReference type="Proteomes" id="UP001165065">
    <property type="component" value="Unassembled WGS sequence"/>
</dbReference>
<evidence type="ECO:0000256" key="5">
    <source>
        <dbReference type="ARBA" id="ARBA00022759"/>
    </source>
</evidence>
<evidence type="ECO:0000256" key="3">
    <source>
        <dbReference type="ARBA" id="ARBA00022722"/>
    </source>
</evidence>